<dbReference type="PANTHER" id="PTHR48460">
    <property type="entry name" value="RWP-RK DOMAIN-CONTAINING PROTEIN"/>
    <property type="match status" value="1"/>
</dbReference>
<organism evidence="2 3">
    <name type="scientific">Mucuna pruriens</name>
    <name type="common">Velvet bean</name>
    <name type="synonym">Dolichos pruriens</name>
    <dbReference type="NCBI Taxonomy" id="157652"/>
    <lineage>
        <taxon>Eukaryota</taxon>
        <taxon>Viridiplantae</taxon>
        <taxon>Streptophyta</taxon>
        <taxon>Embryophyta</taxon>
        <taxon>Tracheophyta</taxon>
        <taxon>Spermatophyta</taxon>
        <taxon>Magnoliopsida</taxon>
        <taxon>eudicotyledons</taxon>
        <taxon>Gunneridae</taxon>
        <taxon>Pentapetalae</taxon>
        <taxon>rosids</taxon>
        <taxon>fabids</taxon>
        <taxon>Fabales</taxon>
        <taxon>Fabaceae</taxon>
        <taxon>Papilionoideae</taxon>
        <taxon>50 kb inversion clade</taxon>
        <taxon>NPAAA clade</taxon>
        <taxon>indigoferoid/millettioid clade</taxon>
        <taxon>Phaseoleae</taxon>
        <taxon>Mucuna</taxon>
    </lineage>
</organism>
<dbReference type="PANTHER" id="PTHR48460:SF1">
    <property type="entry name" value="RWP-RK DOMAIN-CONTAINING PROTEIN"/>
    <property type="match status" value="1"/>
</dbReference>
<dbReference type="Proteomes" id="UP000257109">
    <property type="component" value="Unassembled WGS sequence"/>
</dbReference>
<dbReference type="OrthoDB" id="6270329at2759"/>
<reference evidence="2" key="1">
    <citation type="submission" date="2018-05" db="EMBL/GenBank/DDBJ databases">
        <title>Draft genome of Mucuna pruriens seed.</title>
        <authorList>
            <person name="Nnadi N.E."/>
            <person name="Vos R."/>
            <person name="Hasami M.H."/>
            <person name="Devisetty U.K."/>
            <person name="Aguiy J.C."/>
        </authorList>
    </citation>
    <scope>NUCLEOTIDE SEQUENCE [LARGE SCALE GENOMIC DNA]</scope>
    <source>
        <strain evidence="2">JCA_2017</strain>
    </source>
</reference>
<comment type="caution">
    <text evidence="2">The sequence shown here is derived from an EMBL/GenBank/DDBJ whole genome shotgun (WGS) entry which is preliminary data.</text>
</comment>
<sequence>MLQNSHQQGNKNVESGRTQNVVNTGLAKALTTMDEFKCGFPSEGLSTTSSRWWGNSNHDECAGANPNGAKSQHEEKAGEADKAAHEIGKAENSETPHGLSLLTAVRKRVVEEGREALKLGVFRGYGSNKLSKREKILLHQIFRTSLPSSMNGVWTCDTHVHLLISLYEKAADITQ</sequence>
<protein>
    <submittedName>
        <fullName evidence="2">Uncharacterized protein</fullName>
    </submittedName>
</protein>
<dbReference type="EMBL" id="QJKJ01007351">
    <property type="protein sequence ID" value="RDX83475.1"/>
    <property type="molecule type" value="Genomic_DNA"/>
</dbReference>
<dbReference type="STRING" id="157652.A0A371FYS2"/>
<proteinExistence type="predicted"/>
<dbReference type="AlphaFoldDB" id="A0A371FYS2"/>
<feature type="compositionally biased region" description="Basic and acidic residues" evidence="1">
    <location>
        <begin position="71"/>
        <end position="83"/>
    </location>
</feature>
<accession>A0A371FYS2</accession>
<evidence type="ECO:0000313" key="2">
    <source>
        <dbReference type="EMBL" id="RDX83475.1"/>
    </source>
</evidence>
<keyword evidence="3" id="KW-1185">Reference proteome</keyword>
<feature type="non-terminal residue" evidence="2">
    <location>
        <position position="175"/>
    </location>
</feature>
<gene>
    <name evidence="2" type="ORF">CR513_35598</name>
</gene>
<name>A0A371FYS2_MUCPR</name>
<evidence type="ECO:0000256" key="1">
    <source>
        <dbReference type="SAM" id="MobiDB-lite"/>
    </source>
</evidence>
<feature type="region of interest" description="Disordered" evidence="1">
    <location>
        <begin position="57"/>
        <end position="83"/>
    </location>
</feature>
<evidence type="ECO:0000313" key="3">
    <source>
        <dbReference type="Proteomes" id="UP000257109"/>
    </source>
</evidence>